<proteinExistence type="predicted"/>
<feature type="region of interest" description="Disordered" evidence="1">
    <location>
        <begin position="52"/>
        <end position="112"/>
    </location>
</feature>
<accession>A0A8D9F1P9</accession>
<dbReference type="EMBL" id="HBUF01593324">
    <property type="protein sequence ID" value="CAG6774025.1"/>
    <property type="molecule type" value="Transcribed_RNA"/>
</dbReference>
<dbReference type="EMBL" id="HBUF01593325">
    <property type="protein sequence ID" value="CAG6774026.1"/>
    <property type="molecule type" value="Transcribed_RNA"/>
</dbReference>
<dbReference type="AlphaFoldDB" id="A0A8D9F1P9"/>
<feature type="signal peptide" evidence="2">
    <location>
        <begin position="1"/>
        <end position="20"/>
    </location>
</feature>
<keyword evidence="2" id="KW-0732">Signal</keyword>
<sequence>MKTGIISLFMFACILSVVLETDGELMRLNRRDDIGDIMAQDAMMLKVDHDKKVTWPPGCYPVPPESPADHKKDPKNKDSKKDDEKDKDSKKDNEKDKDSKKDNDHDKDKDKD</sequence>
<feature type="chain" id="PRO_5036429146" evidence="2">
    <location>
        <begin position="21"/>
        <end position="112"/>
    </location>
</feature>
<evidence type="ECO:0000313" key="3">
    <source>
        <dbReference type="EMBL" id="CAG6774026.1"/>
    </source>
</evidence>
<organism evidence="3">
    <name type="scientific">Cacopsylla melanoneura</name>
    <dbReference type="NCBI Taxonomy" id="428564"/>
    <lineage>
        <taxon>Eukaryota</taxon>
        <taxon>Metazoa</taxon>
        <taxon>Ecdysozoa</taxon>
        <taxon>Arthropoda</taxon>
        <taxon>Hexapoda</taxon>
        <taxon>Insecta</taxon>
        <taxon>Pterygota</taxon>
        <taxon>Neoptera</taxon>
        <taxon>Paraneoptera</taxon>
        <taxon>Hemiptera</taxon>
        <taxon>Sternorrhyncha</taxon>
        <taxon>Psylloidea</taxon>
        <taxon>Psyllidae</taxon>
        <taxon>Psyllinae</taxon>
        <taxon>Cacopsylla</taxon>
    </lineage>
</organism>
<evidence type="ECO:0000256" key="1">
    <source>
        <dbReference type="SAM" id="MobiDB-lite"/>
    </source>
</evidence>
<name>A0A8D9F1P9_9HEMI</name>
<evidence type="ECO:0000256" key="2">
    <source>
        <dbReference type="SAM" id="SignalP"/>
    </source>
</evidence>
<reference evidence="3" key="1">
    <citation type="submission" date="2021-05" db="EMBL/GenBank/DDBJ databases">
        <authorList>
            <person name="Alioto T."/>
            <person name="Alioto T."/>
            <person name="Gomez Garrido J."/>
        </authorList>
    </citation>
    <scope>NUCLEOTIDE SEQUENCE</scope>
</reference>
<protein>
    <submittedName>
        <fullName evidence="3">Uncharacterized protein</fullName>
    </submittedName>
</protein>
<feature type="compositionally biased region" description="Basic and acidic residues" evidence="1">
    <location>
        <begin position="67"/>
        <end position="112"/>
    </location>
</feature>